<dbReference type="EMBL" id="CAJFCJ010000028">
    <property type="protein sequence ID" value="CAD5125728.1"/>
    <property type="molecule type" value="Genomic_DNA"/>
</dbReference>
<reference evidence="2 3" key="1">
    <citation type="submission" date="2020-08" db="EMBL/GenBank/DDBJ databases">
        <authorList>
            <person name="Hejnol A."/>
        </authorList>
    </citation>
    <scope>NUCLEOTIDE SEQUENCE [LARGE SCALE GENOMIC DNA]</scope>
</reference>
<feature type="signal peptide" evidence="1">
    <location>
        <begin position="1"/>
        <end position="19"/>
    </location>
</feature>
<sequence length="105" mass="12119">MMKLHLLIIFSSLIISISAMIFTKTRESSVPRMGKKSVPIKPLAESRENLKNNPFINGFLPVKDIQTDDDSMFSTSELKEKSRKYNVIKNIKYVYTMLKKYATVQ</sequence>
<dbReference type="AlphaFoldDB" id="A0A7I8WC80"/>
<name>A0A7I8WC80_9ANNE</name>
<evidence type="ECO:0000256" key="1">
    <source>
        <dbReference type="SAM" id="SignalP"/>
    </source>
</evidence>
<gene>
    <name evidence="2" type="ORF">DGYR_LOCUS13061</name>
</gene>
<evidence type="ECO:0000313" key="2">
    <source>
        <dbReference type="EMBL" id="CAD5125728.1"/>
    </source>
</evidence>
<feature type="chain" id="PRO_5029583295" evidence="1">
    <location>
        <begin position="20"/>
        <end position="105"/>
    </location>
</feature>
<keyword evidence="3" id="KW-1185">Reference proteome</keyword>
<evidence type="ECO:0000313" key="3">
    <source>
        <dbReference type="Proteomes" id="UP000549394"/>
    </source>
</evidence>
<protein>
    <submittedName>
        <fullName evidence="2">DgyrCDS13937</fullName>
    </submittedName>
</protein>
<proteinExistence type="predicted"/>
<organism evidence="2 3">
    <name type="scientific">Dimorphilus gyrociliatus</name>
    <dbReference type="NCBI Taxonomy" id="2664684"/>
    <lineage>
        <taxon>Eukaryota</taxon>
        <taxon>Metazoa</taxon>
        <taxon>Spiralia</taxon>
        <taxon>Lophotrochozoa</taxon>
        <taxon>Annelida</taxon>
        <taxon>Polychaeta</taxon>
        <taxon>Polychaeta incertae sedis</taxon>
        <taxon>Dinophilidae</taxon>
        <taxon>Dimorphilus</taxon>
    </lineage>
</organism>
<dbReference type="Proteomes" id="UP000549394">
    <property type="component" value="Unassembled WGS sequence"/>
</dbReference>
<accession>A0A7I8WC80</accession>
<keyword evidence="1" id="KW-0732">Signal</keyword>
<comment type="caution">
    <text evidence="2">The sequence shown here is derived from an EMBL/GenBank/DDBJ whole genome shotgun (WGS) entry which is preliminary data.</text>
</comment>